<dbReference type="Proteomes" id="UP000249061">
    <property type="component" value="Unassembled WGS sequence"/>
</dbReference>
<evidence type="ECO:0000259" key="1">
    <source>
        <dbReference type="Pfam" id="PF07238"/>
    </source>
</evidence>
<name>A0A2W5UXH1_9BACT</name>
<feature type="domain" description="PilZ" evidence="1">
    <location>
        <begin position="6"/>
        <end position="97"/>
    </location>
</feature>
<dbReference type="Gene3D" id="2.40.10.220">
    <property type="entry name" value="predicted glycosyltransferase like domains"/>
    <property type="match status" value="1"/>
</dbReference>
<sequence>MSDGSERRSDARYVAHFDVRFTRASDAARAFGAFSINFSPGGLCVRSPNAYTVGETLTLSLTIEGETFELQGMVAWVRGEAVGIRFVNVKPAIRVRLEGVAQLLSTKLPPVT</sequence>
<proteinExistence type="predicted"/>
<evidence type="ECO:0000313" key="3">
    <source>
        <dbReference type="Proteomes" id="UP000249061"/>
    </source>
</evidence>
<reference evidence="2 3" key="1">
    <citation type="submission" date="2017-08" db="EMBL/GenBank/DDBJ databases">
        <title>Infants hospitalized years apart are colonized by the same room-sourced microbial strains.</title>
        <authorList>
            <person name="Brooks B."/>
            <person name="Olm M.R."/>
            <person name="Firek B.A."/>
            <person name="Baker R."/>
            <person name="Thomas B.C."/>
            <person name="Morowitz M.J."/>
            <person name="Banfield J.F."/>
        </authorList>
    </citation>
    <scope>NUCLEOTIDE SEQUENCE [LARGE SCALE GENOMIC DNA]</scope>
    <source>
        <strain evidence="2">S2_003_000_R2_14</strain>
    </source>
</reference>
<dbReference type="SUPFAM" id="SSF141371">
    <property type="entry name" value="PilZ domain-like"/>
    <property type="match status" value="1"/>
</dbReference>
<comment type="caution">
    <text evidence="2">The sequence shown here is derived from an EMBL/GenBank/DDBJ whole genome shotgun (WGS) entry which is preliminary data.</text>
</comment>
<dbReference type="EMBL" id="QFQP01000008">
    <property type="protein sequence ID" value="PZR13898.1"/>
    <property type="molecule type" value="Genomic_DNA"/>
</dbReference>
<protein>
    <submittedName>
        <fullName evidence="2">TIGR02266 family protein</fullName>
    </submittedName>
</protein>
<accession>A0A2W5UXH1</accession>
<dbReference type="InterPro" id="IPR009875">
    <property type="entry name" value="PilZ_domain"/>
</dbReference>
<dbReference type="GO" id="GO:0035438">
    <property type="term" value="F:cyclic-di-GMP binding"/>
    <property type="evidence" value="ECO:0007669"/>
    <property type="project" value="InterPro"/>
</dbReference>
<dbReference type="AlphaFoldDB" id="A0A2W5UXH1"/>
<organism evidence="2 3">
    <name type="scientific">Archangium gephyra</name>
    <dbReference type="NCBI Taxonomy" id="48"/>
    <lineage>
        <taxon>Bacteria</taxon>
        <taxon>Pseudomonadati</taxon>
        <taxon>Myxococcota</taxon>
        <taxon>Myxococcia</taxon>
        <taxon>Myxococcales</taxon>
        <taxon>Cystobacterineae</taxon>
        <taxon>Archangiaceae</taxon>
        <taxon>Archangium</taxon>
    </lineage>
</organism>
<dbReference type="Pfam" id="PF07238">
    <property type="entry name" value="PilZ"/>
    <property type="match status" value="1"/>
</dbReference>
<gene>
    <name evidence="2" type="ORF">DI536_11240</name>
</gene>
<evidence type="ECO:0000313" key="2">
    <source>
        <dbReference type="EMBL" id="PZR13898.1"/>
    </source>
</evidence>